<keyword evidence="1" id="KW-0808">Transferase</keyword>
<dbReference type="SUPFAM" id="SSF55874">
    <property type="entry name" value="ATPase domain of HSP90 chaperone/DNA topoisomerase II/histidine kinase"/>
    <property type="match status" value="1"/>
</dbReference>
<keyword evidence="1" id="KW-0723">Serine/threonine-protein kinase</keyword>
<evidence type="ECO:0000256" key="2">
    <source>
        <dbReference type="SAM" id="MobiDB-lite"/>
    </source>
</evidence>
<reference evidence="5" key="1">
    <citation type="journal article" date="2019" name="Int. J. Syst. Evol. Microbiol.">
        <title>The Global Catalogue of Microorganisms (GCM) 10K type strain sequencing project: providing services to taxonomists for standard genome sequencing and annotation.</title>
        <authorList>
            <consortium name="The Broad Institute Genomics Platform"/>
            <consortium name="The Broad Institute Genome Sequencing Center for Infectious Disease"/>
            <person name="Wu L."/>
            <person name="Ma J."/>
        </authorList>
    </citation>
    <scope>NUCLEOTIDE SEQUENCE [LARGE SCALE GENOMIC DNA]</scope>
    <source>
        <strain evidence="5">JCM 15481</strain>
    </source>
</reference>
<dbReference type="Proteomes" id="UP001500443">
    <property type="component" value="Unassembled WGS sequence"/>
</dbReference>
<proteinExistence type="predicted"/>
<dbReference type="CDD" id="cd16936">
    <property type="entry name" value="HATPase_RsbW-like"/>
    <property type="match status" value="1"/>
</dbReference>
<keyword evidence="1" id="KW-0418">Kinase</keyword>
<keyword evidence="5" id="KW-1185">Reference proteome</keyword>
<evidence type="ECO:0000259" key="3">
    <source>
        <dbReference type="Pfam" id="PF13581"/>
    </source>
</evidence>
<name>A0ABP5K7Y2_9ACTN</name>
<sequence length="183" mass="19233">MIGQRVTVADVTCDLLATRADARLRRPRGCVVLPGGCARTPATARTLVRTWLLAWGIPDAQTDDPALIVTELTTNAVVHTESAGIVVEVQITGRGQLRRLRIRVSDQGPHSGPIRIPPAVDPDGPGLGDVDESGRGLAMVDTLAHRWGAVRMHPGTRVWAVLLLPAESSSAPAPPVATSGGGR</sequence>
<dbReference type="EMBL" id="BAAAPF010000110">
    <property type="protein sequence ID" value="GAA2127999.1"/>
    <property type="molecule type" value="Genomic_DNA"/>
</dbReference>
<dbReference type="InterPro" id="IPR050267">
    <property type="entry name" value="Anti-sigma-factor_SerPK"/>
</dbReference>
<comment type="caution">
    <text evidence="4">The sequence shown here is derived from an EMBL/GenBank/DDBJ whole genome shotgun (WGS) entry which is preliminary data.</text>
</comment>
<dbReference type="Pfam" id="PF13581">
    <property type="entry name" value="HATPase_c_2"/>
    <property type="match status" value="1"/>
</dbReference>
<dbReference type="PANTHER" id="PTHR35526">
    <property type="entry name" value="ANTI-SIGMA-F FACTOR RSBW-RELATED"/>
    <property type="match status" value="1"/>
</dbReference>
<dbReference type="InterPro" id="IPR036890">
    <property type="entry name" value="HATPase_C_sf"/>
</dbReference>
<dbReference type="InterPro" id="IPR003594">
    <property type="entry name" value="HATPase_dom"/>
</dbReference>
<feature type="region of interest" description="Disordered" evidence="2">
    <location>
        <begin position="106"/>
        <end position="125"/>
    </location>
</feature>
<evidence type="ECO:0000256" key="1">
    <source>
        <dbReference type="ARBA" id="ARBA00022527"/>
    </source>
</evidence>
<organism evidence="4 5">
    <name type="scientific">Streptomyces synnematoformans</name>
    <dbReference type="NCBI Taxonomy" id="415721"/>
    <lineage>
        <taxon>Bacteria</taxon>
        <taxon>Bacillati</taxon>
        <taxon>Actinomycetota</taxon>
        <taxon>Actinomycetes</taxon>
        <taxon>Kitasatosporales</taxon>
        <taxon>Streptomycetaceae</taxon>
        <taxon>Streptomyces</taxon>
    </lineage>
</organism>
<dbReference type="Gene3D" id="3.30.565.10">
    <property type="entry name" value="Histidine kinase-like ATPase, C-terminal domain"/>
    <property type="match status" value="1"/>
</dbReference>
<evidence type="ECO:0000313" key="4">
    <source>
        <dbReference type="EMBL" id="GAA2127999.1"/>
    </source>
</evidence>
<dbReference type="PANTHER" id="PTHR35526:SF3">
    <property type="entry name" value="ANTI-SIGMA-F FACTOR RSBW"/>
    <property type="match status" value="1"/>
</dbReference>
<gene>
    <name evidence="4" type="ORF">GCM10009802_35000</name>
</gene>
<evidence type="ECO:0000313" key="5">
    <source>
        <dbReference type="Proteomes" id="UP001500443"/>
    </source>
</evidence>
<accession>A0ABP5K7Y2</accession>
<feature type="domain" description="Histidine kinase/HSP90-like ATPase" evidence="3">
    <location>
        <begin position="42"/>
        <end position="160"/>
    </location>
</feature>
<protein>
    <recommendedName>
        <fullName evidence="3">Histidine kinase/HSP90-like ATPase domain-containing protein</fullName>
    </recommendedName>
</protein>